<reference evidence="1 2" key="1">
    <citation type="submission" date="2015-02" db="EMBL/GenBank/DDBJ databases">
        <title>Genome Sequencing of Rickettsiales.</title>
        <authorList>
            <person name="Daugherty S.C."/>
            <person name="Su Q."/>
            <person name="Abolude K."/>
            <person name="Beier-Sexton M."/>
            <person name="Carlyon J.A."/>
            <person name="Carter R."/>
            <person name="Day N.P."/>
            <person name="Dumler S.J."/>
            <person name="Dyachenko V."/>
            <person name="Godinez A."/>
            <person name="Kurtti T.J."/>
            <person name="Lichay M."/>
            <person name="Mullins K.E."/>
            <person name="Ott S."/>
            <person name="Pappas-Brown V."/>
            <person name="Paris D.H."/>
            <person name="Patel P."/>
            <person name="Richards A.L."/>
            <person name="Sadzewicz L."/>
            <person name="Sears K."/>
            <person name="Seidman D."/>
            <person name="Sengamalay N."/>
            <person name="Stenos J."/>
            <person name="Tallon L.J."/>
            <person name="Vincent G."/>
            <person name="Fraser C.M."/>
            <person name="Munderloh U."/>
            <person name="Dunning-Hotopp J.C."/>
        </authorList>
    </citation>
    <scope>NUCLEOTIDE SEQUENCE [LARGE SCALE GENOMIC DNA]</scope>
    <source>
        <strain evidence="1 2">RML An4</strain>
    </source>
</reference>
<proteinExistence type="predicted"/>
<accession>A0A0F3QA41</accession>
<dbReference type="EMBL" id="LAOI01000001">
    <property type="protein sequence ID" value="KJV89450.1"/>
    <property type="molecule type" value="Genomic_DNA"/>
</dbReference>
<comment type="caution">
    <text evidence="1">The sequence shown here is derived from an EMBL/GenBank/DDBJ whole genome shotgun (WGS) entry which is preliminary data.</text>
</comment>
<dbReference type="Proteomes" id="UP000033661">
    <property type="component" value="Unassembled WGS sequence"/>
</dbReference>
<name>A0A0F3QA41_RICBE</name>
<sequence>MAEELKVRSEVRSAYKIAPTKFSMDETYNQILYALQTVKFAKAHIKEPNLGINETQEWCKKLNDYGIIVTCLLAESVNKSILSFLSFKKGNKILDFLSSYLLDNASEALKETMPKEFIDKYNMTNAVKLLSNEEIKSYLKEYAGSNQQPISACRDTTTAIYEEENVETMGGDVAPAT</sequence>
<protein>
    <submittedName>
        <fullName evidence="1">Uncharacterized protein</fullName>
    </submittedName>
</protein>
<keyword evidence="2" id="KW-1185">Reference proteome</keyword>
<gene>
    <name evidence="1" type="ORF">RBEAN4_0428</name>
</gene>
<evidence type="ECO:0000313" key="1">
    <source>
        <dbReference type="EMBL" id="KJV89450.1"/>
    </source>
</evidence>
<dbReference type="PATRIC" id="fig|1359193.3.peg.410"/>
<dbReference type="RefSeq" id="WP_045798809.1">
    <property type="nucleotide sequence ID" value="NZ_LAOI01000001.1"/>
</dbReference>
<organism evidence="1 2">
    <name type="scientific">Rickettsia bellii str. RML An4</name>
    <dbReference type="NCBI Taxonomy" id="1359193"/>
    <lineage>
        <taxon>Bacteria</taxon>
        <taxon>Pseudomonadati</taxon>
        <taxon>Pseudomonadota</taxon>
        <taxon>Alphaproteobacteria</taxon>
        <taxon>Rickettsiales</taxon>
        <taxon>Rickettsiaceae</taxon>
        <taxon>Rickettsieae</taxon>
        <taxon>Rickettsia</taxon>
        <taxon>belli group</taxon>
    </lineage>
</organism>
<evidence type="ECO:0000313" key="2">
    <source>
        <dbReference type="Proteomes" id="UP000033661"/>
    </source>
</evidence>
<dbReference type="AlphaFoldDB" id="A0A0F3QA41"/>